<dbReference type="STRING" id="61819.ENSACIP00000014718"/>
<dbReference type="Ensembl" id="ENSACIT00000015113.1">
    <property type="protein sequence ID" value="ENSACIP00000014718.1"/>
    <property type="gene ID" value="ENSACIG00000011443.1"/>
</dbReference>
<protein>
    <submittedName>
        <fullName evidence="3">Zgc:194252</fullName>
    </submittedName>
</protein>
<dbReference type="InterPro" id="IPR016187">
    <property type="entry name" value="CTDL_fold"/>
</dbReference>
<dbReference type="PANTHER" id="PTHR45784:SF8">
    <property type="entry name" value="C-TYPE MANNOSE RECEPTOR 2-RELATED"/>
    <property type="match status" value="1"/>
</dbReference>
<dbReference type="SUPFAM" id="SSF56436">
    <property type="entry name" value="C-type lectin-like"/>
    <property type="match status" value="2"/>
</dbReference>
<evidence type="ECO:0000313" key="4">
    <source>
        <dbReference type="Proteomes" id="UP000261340"/>
    </source>
</evidence>
<dbReference type="AlphaFoldDB" id="A0A3Q0RYI5"/>
<dbReference type="InterPro" id="IPR001304">
    <property type="entry name" value="C-type_lectin-like"/>
</dbReference>
<dbReference type="Gene3D" id="3.10.100.10">
    <property type="entry name" value="Mannose-Binding Protein A, subunit A"/>
    <property type="match status" value="2"/>
</dbReference>
<reference evidence="3" key="2">
    <citation type="submission" date="2025-09" db="UniProtKB">
        <authorList>
            <consortium name="Ensembl"/>
        </authorList>
    </citation>
    <scope>IDENTIFICATION</scope>
</reference>
<dbReference type="OMA" id="CADTLNF"/>
<evidence type="ECO:0000256" key="1">
    <source>
        <dbReference type="SAM" id="SignalP"/>
    </source>
</evidence>
<name>A0A3Q0RYI5_AMPCI</name>
<dbReference type="PANTHER" id="PTHR45784">
    <property type="entry name" value="C-TYPE LECTIN DOMAIN FAMILY 20 MEMBER A-RELATED"/>
    <property type="match status" value="1"/>
</dbReference>
<sequence length="256" mass="29309">MKTNALRLLILTFFCKVALGINSGHDYYVNIEMTWSEARNYCREHYTDLSSITNQDEDNAMSELSSGSDSGKEGIWIGLYEDANDTWKWSGGENTSFFNWAMQESTSVMKSCVVHKTSGWLTKNCEDVFPFFCFHKALLLVKENKTWEEALEHCRSREMDLVSLVSESDVVQVLEISKTAQTDNVWTSLRYLGDTWLWVDKVIDNQQSGTQNEMPQCPTWSHHCGALSLQVQHLDSWDCADRLNFICYCKGSSVSK</sequence>
<feature type="signal peptide" evidence="1">
    <location>
        <begin position="1"/>
        <end position="20"/>
    </location>
</feature>
<dbReference type="GeneTree" id="ENSGT00940000163460"/>
<accession>A0A3Q0RYI5</accession>
<keyword evidence="1" id="KW-0732">Signal</keyword>
<feature type="domain" description="C-type lectin" evidence="2">
    <location>
        <begin position="129"/>
        <end position="248"/>
    </location>
</feature>
<evidence type="ECO:0000259" key="2">
    <source>
        <dbReference type="PROSITE" id="PS50041"/>
    </source>
</evidence>
<organism evidence="3 4">
    <name type="scientific">Amphilophus citrinellus</name>
    <name type="common">Midas cichlid</name>
    <name type="synonym">Cichlasoma citrinellum</name>
    <dbReference type="NCBI Taxonomy" id="61819"/>
    <lineage>
        <taxon>Eukaryota</taxon>
        <taxon>Metazoa</taxon>
        <taxon>Chordata</taxon>
        <taxon>Craniata</taxon>
        <taxon>Vertebrata</taxon>
        <taxon>Euteleostomi</taxon>
        <taxon>Actinopterygii</taxon>
        <taxon>Neopterygii</taxon>
        <taxon>Teleostei</taxon>
        <taxon>Neoteleostei</taxon>
        <taxon>Acanthomorphata</taxon>
        <taxon>Ovalentaria</taxon>
        <taxon>Cichlomorphae</taxon>
        <taxon>Cichliformes</taxon>
        <taxon>Cichlidae</taxon>
        <taxon>New World cichlids</taxon>
        <taxon>Cichlasomatinae</taxon>
        <taxon>Heroini</taxon>
        <taxon>Amphilophus</taxon>
    </lineage>
</organism>
<dbReference type="InterPro" id="IPR016186">
    <property type="entry name" value="C-type_lectin-like/link_sf"/>
</dbReference>
<dbReference type="Pfam" id="PF00059">
    <property type="entry name" value="Lectin_C"/>
    <property type="match status" value="2"/>
</dbReference>
<keyword evidence="4" id="KW-1185">Reference proteome</keyword>
<feature type="chain" id="PRO_5018651147" evidence="1">
    <location>
        <begin position="21"/>
        <end position="256"/>
    </location>
</feature>
<feature type="domain" description="C-type lectin" evidence="2">
    <location>
        <begin position="22"/>
        <end position="134"/>
    </location>
</feature>
<dbReference type="PROSITE" id="PS50041">
    <property type="entry name" value="C_TYPE_LECTIN_2"/>
    <property type="match status" value="2"/>
</dbReference>
<dbReference type="Proteomes" id="UP000261340">
    <property type="component" value="Unplaced"/>
</dbReference>
<evidence type="ECO:0000313" key="3">
    <source>
        <dbReference type="Ensembl" id="ENSACIP00000014718.1"/>
    </source>
</evidence>
<dbReference type="SMART" id="SM00034">
    <property type="entry name" value="CLECT"/>
    <property type="match status" value="2"/>
</dbReference>
<dbReference type="CDD" id="cd00037">
    <property type="entry name" value="CLECT"/>
    <property type="match status" value="1"/>
</dbReference>
<proteinExistence type="predicted"/>
<reference evidence="3" key="1">
    <citation type="submission" date="2025-08" db="UniProtKB">
        <authorList>
            <consortium name="Ensembl"/>
        </authorList>
    </citation>
    <scope>IDENTIFICATION</scope>
</reference>